<protein>
    <submittedName>
        <fullName evidence="2">Uncharacterized protein TCIL3000_11_8420</fullName>
    </submittedName>
</protein>
<gene>
    <name evidence="2" type="ORF">TCIL3000_11_8420</name>
</gene>
<feature type="domain" description="Trypanosoma Tc-38 (p38) protein" evidence="1">
    <location>
        <begin position="49"/>
        <end position="127"/>
    </location>
</feature>
<sequence length="623" mass="69703">MMSISYSFLYFVFFKDTLLKVLCIAGQSVFRSARRPVMTSVRRGAPRLFTGALLPEEVSNGLMAIAARHKLESNVWVPKRLVKVLREGATLLPNAVLCDILLIPGCGACDLDTLGGDRLLVNAAHTSHKMFFEKYRDNVAAGVHGAFPLTHGGVPYGTNRRDGLSLLAKKKGFKVPYWVKERNCSKTRILNAEETPYQGRYNPVDCVMYEPHTLTNQSFPAPIAVLMRRKASRFGYVSRTWLTAEEGALFGTRLNCEKMKDGPPIFTSHFSGCGGVHAVEYFCADQFEAAGVFPTGREISLTASGVLIDKEKVSGFPMLSSLFKEPSTIARHQRMSEEVARVSAPILFNLSNQTVFPCPDGTALDIIRRFTLLKGYTKPYFVRHTRDLAEVCPLKPKEQGLVLNSSRAYGMGLDSRLGECVFNVEQFEEPQCVEEMIVKTPTNFPNQSPFRGVRCALACARAQRAKSDFSHLWIPATFLSYLDGKWPLLPGATRVEWGMYLSTLMPALYNVSDVEVPPNALEWWPTYVPHDALHRPLTGAVRGVVSLRAWERGYKSPMWVTHVMMTRFGAKLKPVGRKRSYLRGDPFGEARGVVIGNRKYFNIEEVENVDQFLTNLRNTGTSN</sequence>
<dbReference type="InterPro" id="IPR045399">
    <property type="entry name" value="Tc-38"/>
</dbReference>
<dbReference type="VEuPathDB" id="TriTrypDB:TcIL3000.11.8420"/>
<accession>G0V167</accession>
<evidence type="ECO:0000259" key="1">
    <source>
        <dbReference type="Pfam" id="PF20054"/>
    </source>
</evidence>
<proteinExistence type="predicted"/>
<dbReference type="EMBL" id="HE575324">
    <property type="protein sequence ID" value="CCC95388.1"/>
    <property type="molecule type" value="Genomic_DNA"/>
</dbReference>
<dbReference type="Pfam" id="PF20054">
    <property type="entry name" value="Tc-38"/>
    <property type="match status" value="1"/>
</dbReference>
<organism evidence="2">
    <name type="scientific">Trypanosoma congolense (strain IL3000)</name>
    <dbReference type="NCBI Taxonomy" id="1068625"/>
    <lineage>
        <taxon>Eukaryota</taxon>
        <taxon>Discoba</taxon>
        <taxon>Euglenozoa</taxon>
        <taxon>Kinetoplastea</taxon>
        <taxon>Metakinetoplastina</taxon>
        <taxon>Trypanosomatida</taxon>
        <taxon>Trypanosomatidae</taxon>
        <taxon>Trypanosoma</taxon>
        <taxon>Nannomonas</taxon>
    </lineage>
</organism>
<name>G0V167_TRYCI</name>
<reference evidence="2" key="1">
    <citation type="journal article" date="2012" name="Proc. Natl. Acad. Sci. U.S.A.">
        <title>Antigenic diversity is generated by distinct evolutionary mechanisms in African trypanosome species.</title>
        <authorList>
            <person name="Jackson A.P."/>
            <person name="Berry A."/>
            <person name="Aslett M."/>
            <person name="Allison H.C."/>
            <person name="Burton P."/>
            <person name="Vavrova-Anderson J."/>
            <person name="Brown R."/>
            <person name="Browne H."/>
            <person name="Corton N."/>
            <person name="Hauser H."/>
            <person name="Gamble J."/>
            <person name="Gilderthorp R."/>
            <person name="Marcello L."/>
            <person name="McQuillan J."/>
            <person name="Otto T.D."/>
            <person name="Quail M.A."/>
            <person name="Sanders M.J."/>
            <person name="van Tonder A."/>
            <person name="Ginger M.L."/>
            <person name="Field M.C."/>
            <person name="Barry J.D."/>
            <person name="Hertz-Fowler C."/>
            <person name="Berriman M."/>
        </authorList>
    </citation>
    <scope>NUCLEOTIDE SEQUENCE</scope>
    <source>
        <strain evidence="2">IL3000</strain>
    </source>
</reference>
<dbReference type="AlphaFoldDB" id="G0V167"/>
<evidence type="ECO:0000313" key="2">
    <source>
        <dbReference type="EMBL" id="CCC95388.1"/>
    </source>
</evidence>